<name>A0A2N7TKX2_9GAMM</name>
<dbReference type="Proteomes" id="UP000235346">
    <property type="component" value="Unassembled WGS sequence"/>
</dbReference>
<dbReference type="SUPFAM" id="SSF55961">
    <property type="entry name" value="Bet v1-like"/>
    <property type="match status" value="1"/>
</dbReference>
<evidence type="ECO:0008006" key="3">
    <source>
        <dbReference type="Google" id="ProtNLM"/>
    </source>
</evidence>
<sequence>MATLHHQVWIDAPVEKVYAALSSAEGLGQWWAPHTTSETDEGLVLSHSPGPAHGDVQMKVLERTPHRRIEWEIISTHPASSPASAWTGTRIVFELATLPSPGHWLGMDNAGQPMTVLNFRHAGWNEDSEFLGFCNYAWGVTLDMLRQWCESKD</sequence>
<comment type="caution">
    <text evidence="1">The sequence shown here is derived from an EMBL/GenBank/DDBJ whole genome shotgun (WGS) entry which is preliminary data.</text>
</comment>
<keyword evidence="2" id="KW-1185">Reference proteome</keyword>
<reference evidence="1 2" key="1">
    <citation type="submission" date="2018-01" db="EMBL/GenBank/DDBJ databases">
        <title>Halomonas endophytica sp. nov., isolated from storage liquid in the stems of Populus euphratica.</title>
        <authorList>
            <person name="Chen C."/>
        </authorList>
    </citation>
    <scope>NUCLEOTIDE SEQUENCE [LARGE SCALE GENOMIC DNA]</scope>
    <source>
        <strain evidence="1 2">DSM 26881</strain>
    </source>
</reference>
<proteinExistence type="predicted"/>
<dbReference type="RefSeq" id="WP_102628358.1">
    <property type="nucleotide sequence ID" value="NZ_PDOH01000001.1"/>
</dbReference>
<accession>A0A2N7TKX2</accession>
<organism evidence="1 2">
    <name type="scientific">Halomonas heilongjiangensis</name>
    <dbReference type="NCBI Taxonomy" id="1387883"/>
    <lineage>
        <taxon>Bacteria</taxon>
        <taxon>Pseudomonadati</taxon>
        <taxon>Pseudomonadota</taxon>
        <taxon>Gammaproteobacteria</taxon>
        <taxon>Oceanospirillales</taxon>
        <taxon>Halomonadaceae</taxon>
        <taxon>Halomonas</taxon>
    </lineage>
</organism>
<gene>
    <name evidence="1" type="ORF">C1H66_13265</name>
</gene>
<dbReference type="EMBL" id="PNRE01000059">
    <property type="protein sequence ID" value="PMR68837.1"/>
    <property type="molecule type" value="Genomic_DNA"/>
</dbReference>
<evidence type="ECO:0000313" key="1">
    <source>
        <dbReference type="EMBL" id="PMR68837.1"/>
    </source>
</evidence>
<dbReference type="InterPro" id="IPR019587">
    <property type="entry name" value="Polyketide_cyclase/dehydratase"/>
</dbReference>
<dbReference type="InterPro" id="IPR023393">
    <property type="entry name" value="START-like_dom_sf"/>
</dbReference>
<dbReference type="Gene3D" id="3.30.530.20">
    <property type="match status" value="1"/>
</dbReference>
<dbReference type="Pfam" id="PF10604">
    <property type="entry name" value="Polyketide_cyc2"/>
    <property type="match status" value="1"/>
</dbReference>
<dbReference type="CDD" id="cd07814">
    <property type="entry name" value="SRPBCC_CalC_Aha1-like"/>
    <property type="match status" value="1"/>
</dbReference>
<evidence type="ECO:0000313" key="2">
    <source>
        <dbReference type="Proteomes" id="UP000235346"/>
    </source>
</evidence>
<protein>
    <recommendedName>
        <fullName evidence="3">SRPBCC domain-containing protein</fullName>
    </recommendedName>
</protein>
<dbReference type="OrthoDB" id="287565at2"/>
<dbReference type="AlphaFoldDB" id="A0A2N7TKX2"/>